<dbReference type="Pfam" id="PF21039">
    <property type="entry name" value="CEP104_ZnF"/>
    <property type="match status" value="1"/>
</dbReference>
<dbReference type="PANTHER" id="PTHR11783">
    <property type="entry name" value="SULFOTRANSFERASE SULT"/>
    <property type="match status" value="1"/>
</dbReference>
<organism evidence="5 6">
    <name type="scientific">Durusdinium trenchii</name>
    <dbReference type="NCBI Taxonomy" id="1381693"/>
    <lineage>
        <taxon>Eukaryota</taxon>
        <taxon>Sar</taxon>
        <taxon>Alveolata</taxon>
        <taxon>Dinophyceae</taxon>
        <taxon>Suessiales</taxon>
        <taxon>Symbiodiniaceae</taxon>
        <taxon>Durusdinium</taxon>
    </lineage>
</organism>
<dbReference type="Gene3D" id="3.40.50.300">
    <property type="entry name" value="P-loop containing nucleotide triphosphate hydrolases"/>
    <property type="match status" value="1"/>
</dbReference>
<feature type="domain" description="Centrosomal protein CEP104 Zn finger" evidence="4">
    <location>
        <begin position="367"/>
        <end position="421"/>
    </location>
</feature>
<gene>
    <name evidence="5" type="ORF">SCF082_LOCUS27505</name>
</gene>
<proteinExistence type="inferred from homology"/>
<reference evidence="5 6" key="1">
    <citation type="submission" date="2024-02" db="EMBL/GenBank/DDBJ databases">
        <authorList>
            <person name="Chen Y."/>
            <person name="Shah S."/>
            <person name="Dougan E. K."/>
            <person name="Thang M."/>
            <person name="Chan C."/>
        </authorList>
    </citation>
    <scope>NUCLEOTIDE SEQUENCE [LARGE SCALE GENOMIC DNA]</scope>
</reference>
<dbReference type="EMBL" id="CAXAMM010021291">
    <property type="protein sequence ID" value="CAK9049673.1"/>
    <property type="molecule type" value="Genomic_DNA"/>
</dbReference>
<feature type="domain" description="Sulfotransferase" evidence="3">
    <location>
        <begin position="86"/>
        <end position="274"/>
    </location>
</feature>
<dbReference type="Pfam" id="PF00685">
    <property type="entry name" value="Sulfotransfer_1"/>
    <property type="match status" value="1"/>
</dbReference>
<protein>
    <submittedName>
        <fullName evidence="5">Sulfotransferase family cytosolic 1B member 1 (ST1B1) (Sulfotransferase 1B1)</fullName>
    </submittedName>
</protein>
<keyword evidence="2" id="KW-0808">Transferase</keyword>
<evidence type="ECO:0000259" key="4">
    <source>
        <dbReference type="Pfam" id="PF21039"/>
    </source>
</evidence>
<name>A0ABP0MER5_9DINO</name>
<evidence type="ECO:0000256" key="2">
    <source>
        <dbReference type="ARBA" id="ARBA00022679"/>
    </source>
</evidence>
<evidence type="ECO:0000256" key="1">
    <source>
        <dbReference type="ARBA" id="ARBA00005771"/>
    </source>
</evidence>
<keyword evidence="6" id="KW-1185">Reference proteome</keyword>
<dbReference type="Proteomes" id="UP001642464">
    <property type="component" value="Unassembled WGS sequence"/>
</dbReference>
<dbReference type="InterPro" id="IPR000863">
    <property type="entry name" value="Sulfotransferase_dom"/>
</dbReference>
<comment type="similarity">
    <text evidence="1">Belongs to the sulfotransferase 1 family.</text>
</comment>
<comment type="caution">
    <text evidence="5">The sequence shown here is derived from an EMBL/GenBank/DDBJ whole genome shotgun (WGS) entry which is preliminary data.</text>
</comment>
<dbReference type="InterPro" id="IPR048738">
    <property type="entry name" value="CEP104_Znf"/>
</dbReference>
<accession>A0ABP0MER5</accession>
<dbReference type="InterPro" id="IPR027417">
    <property type="entry name" value="P-loop_NTPase"/>
</dbReference>
<dbReference type="SUPFAM" id="SSF52540">
    <property type="entry name" value="P-loop containing nucleoside triphosphate hydrolases"/>
    <property type="match status" value="1"/>
</dbReference>
<sequence>MWDTILRRVIWVAPPSLAVASGVRARYWATDEHSGVLAIWWLGIWQTMRSVPWRLHLSWQLRPLQRHVETLSDPQELQKRWQRRVEDLVVAVPPKSGTTMLLQVCHQLRVGGVWDASAFEDQMDVIPMLEGGPASLLPTNDINAEQVAVPRIYKSHLSFRRLPKSCKRIYCFRELKDVLVSDWHFTASILESDVPLDAFLVMRLVPGGIDRALKDMCDWWEHRHDPGVLFFFFDDVLEDKAASVERVREFMGLESKPGLVHQVVEQSSHRFMCEHHSKFDDHKIVQELDRIRGVKREGKCELVGKVRKSGGRSGSGEALPDTAIQWIEWRWRCIVQERLGFRDLQEMRSAWAAEQARSKLISADLSTCQFCGMHNAEVTQEAMDVHYWRECPMLTQCQYCKQVIEIATLGPHLRDECEAPQAAPSAQDLRPTQCPLCRAEVGSTEEDWRRHILQEGCAGNPRGKGP</sequence>
<evidence type="ECO:0000259" key="3">
    <source>
        <dbReference type="Pfam" id="PF00685"/>
    </source>
</evidence>
<evidence type="ECO:0000313" key="5">
    <source>
        <dbReference type="EMBL" id="CAK9049673.1"/>
    </source>
</evidence>
<evidence type="ECO:0000313" key="6">
    <source>
        <dbReference type="Proteomes" id="UP001642464"/>
    </source>
</evidence>